<evidence type="ECO:0000313" key="2">
    <source>
        <dbReference type="EMBL" id="GHC07360.1"/>
    </source>
</evidence>
<reference evidence="2" key="1">
    <citation type="journal article" date="2014" name="Int. J. Syst. Evol. Microbiol.">
        <title>Complete genome sequence of Corynebacterium casei LMG S-19264T (=DSM 44701T), isolated from a smear-ripened cheese.</title>
        <authorList>
            <consortium name="US DOE Joint Genome Institute (JGI-PGF)"/>
            <person name="Walter F."/>
            <person name="Albersmeier A."/>
            <person name="Kalinowski J."/>
            <person name="Ruckert C."/>
        </authorList>
    </citation>
    <scope>NUCLEOTIDE SEQUENCE</scope>
    <source>
        <strain evidence="2">KCTC 12870</strain>
    </source>
</reference>
<keyword evidence="1" id="KW-1133">Transmembrane helix</keyword>
<dbReference type="Proteomes" id="UP000642829">
    <property type="component" value="Unassembled WGS sequence"/>
</dbReference>
<keyword evidence="3" id="KW-1185">Reference proteome</keyword>
<comment type="caution">
    <text evidence="2">The sequence shown here is derived from an EMBL/GenBank/DDBJ whole genome shotgun (WGS) entry which is preliminary data.</text>
</comment>
<feature type="transmembrane region" description="Helical" evidence="1">
    <location>
        <begin position="125"/>
        <end position="146"/>
    </location>
</feature>
<dbReference type="RefSeq" id="WP_189515825.1">
    <property type="nucleotide sequence ID" value="NZ_BMXG01000017.1"/>
</dbReference>
<feature type="transmembrane region" description="Helical" evidence="1">
    <location>
        <begin position="7"/>
        <end position="25"/>
    </location>
</feature>
<name>A0A8J3GEZ6_9BACT</name>
<reference evidence="2" key="2">
    <citation type="submission" date="2020-09" db="EMBL/GenBank/DDBJ databases">
        <authorList>
            <person name="Sun Q."/>
            <person name="Kim S."/>
        </authorList>
    </citation>
    <scope>NUCLEOTIDE SEQUENCE</scope>
    <source>
        <strain evidence="2">KCTC 12870</strain>
    </source>
</reference>
<protein>
    <submittedName>
        <fullName evidence="2">Uncharacterized protein</fullName>
    </submittedName>
</protein>
<proteinExistence type="predicted"/>
<accession>A0A8J3GEZ6</accession>
<keyword evidence="1" id="KW-0812">Transmembrane</keyword>
<feature type="transmembrane region" description="Helical" evidence="1">
    <location>
        <begin position="31"/>
        <end position="51"/>
    </location>
</feature>
<evidence type="ECO:0000256" key="1">
    <source>
        <dbReference type="SAM" id="Phobius"/>
    </source>
</evidence>
<dbReference type="EMBL" id="BMXG01000017">
    <property type="protein sequence ID" value="GHC07360.1"/>
    <property type="molecule type" value="Genomic_DNA"/>
</dbReference>
<keyword evidence="1" id="KW-0472">Membrane</keyword>
<organism evidence="2 3">
    <name type="scientific">Cerasicoccus arenae</name>
    <dbReference type="NCBI Taxonomy" id="424488"/>
    <lineage>
        <taxon>Bacteria</taxon>
        <taxon>Pseudomonadati</taxon>
        <taxon>Verrucomicrobiota</taxon>
        <taxon>Opitutia</taxon>
        <taxon>Puniceicoccales</taxon>
        <taxon>Cerasicoccaceae</taxon>
        <taxon>Cerasicoccus</taxon>
    </lineage>
</organism>
<evidence type="ECO:0000313" key="3">
    <source>
        <dbReference type="Proteomes" id="UP000642829"/>
    </source>
</evidence>
<sequence length="167" mass="18975">MVTWIRFAAWVLIIFAAPGAIYSLTQLDGPGLAINVALLAIGLLDLRNLRLVSTDAKRGWQRIIWTQFILGLIIGISFIYVGHYMADSKYWDTIRDTMDQINNQLYGQPVPDNVWAQTMRQTKLVLHWGTIIGAILIFLGQVRVCFKIHRLSQMPQPPPLPHHTISD</sequence>
<feature type="transmembrane region" description="Helical" evidence="1">
    <location>
        <begin position="63"/>
        <end position="86"/>
    </location>
</feature>
<gene>
    <name evidence="2" type="ORF">GCM10007047_25630</name>
</gene>
<dbReference type="AlphaFoldDB" id="A0A8J3GEZ6"/>